<feature type="transmembrane region" description="Helical" evidence="3">
    <location>
        <begin position="41"/>
        <end position="63"/>
    </location>
</feature>
<keyword evidence="1" id="KW-0175">Coiled coil</keyword>
<reference evidence="6" key="3">
    <citation type="submission" date="2015-06" db="UniProtKB">
        <authorList>
            <consortium name="EnsemblMetazoa"/>
        </authorList>
    </citation>
    <scope>IDENTIFICATION</scope>
</reference>
<feature type="compositionally biased region" description="Basic residues" evidence="2">
    <location>
        <begin position="326"/>
        <end position="338"/>
    </location>
</feature>
<dbReference type="KEGG" id="hro:HELRODRAFT_182051"/>
<sequence length="480" mass="57105">MLLLLQLSLLCCSIAITSLNERSFKTPSFTLFQHSGKFGTYYRKSLLAFYIMSSLLSIAGFYVPFSVKGIYYDGNDVIDIIQRTHRCCGPDGPFYWSKNTAWANRELAQYKYKVPKSCCNRKRCTLASMKFKELTIHKDSCQQHFVYSFESFLSYNWKFPFAICIIQSLIIVLCVIIVKLQKIGFLSKDVDEDGEKRTMLFSKDLLRLSGLRENDKIHASQFWISKEEDAKKDGRTTKQERLHGKNRIQKRKLGLLEDNNKISNTPLYRDNNERSYIEENREKYEHVVPSRRSSFSKKSSYTDDYSIQRPSRSFYSPRILDSPPTSHRKIPRSHHSSRIRSQPSRPYYNEEEDDFRRKRRNSSDEDDKFKRRRRRNRSKRHLDNNDDLDRSYSNGGRRSKILSTLDELFRPKIVVDQRRKMVDSDEEMDKTLDKIDDLELDLRWQKLETLRRKKKRGLKKLEMLAKKEDMENRKLEELMR</sequence>
<accession>T1FHN5</accession>
<dbReference type="HOGENOM" id="CLU_568958_0_0_1"/>
<evidence type="ECO:0000256" key="3">
    <source>
        <dbReference type="SAM" id="Phobius"/>
    </source>
</evidence>
<keyword evidence="3" id="KW-1133">Transmembrane helix</keyword>
<evidence type="ECO:0000256" key="4">
    <source>
        <dbReference type="SAM" id="SignalP"/>
    </source>
</evidence>
<name>T1FHN5_HELRO</name>
<dbReference type="InParanoid" id="T1FHN5"/>
<evidence type="ECO:0000313" key="6">
    <source>
        <dbReference type="EnsemblMetazoa" id="HelroP182051"/>
    </source>
</evidence>
<proteinExistence type="predicted"/>
<evidence type="ECO:0000256" key="2">
    <source>
        <dbReference type="SAM" id="MobiDB-lite"/>
    </source>
</evidence>
<dbReference type="GeneID" id="20208334"/>
<dbReference type="Gene3D" id="1.10.1450.10">
    <property type="entry name" value="Tetraspanin"/>
    <property type="match status" value="1"/>
</dbReference>
<dbReference type="GO" id="GO:0005886">
    <property type="term" value="C:plasma membrane"/>
    <property type="evidence" value="ECO:0000318"/>
    <property type="project" value="GO_Central"/>
</dbReference>
<organism evidence="6 7">
    <name type="scientific">Helobdella robusta</name>
    <name type="common">Californian leech</name>
    <dbReference type="NCBI Taxonomy" id="6412"/>
    <lineage>
        <taxon>Eukaryota</taxon>
        <taxon>Metazoa</taxon>
        <taxon>Spiralia</taxon>
        <taxon>Lophotrochozoa</taxon>
        <taxon>Annelida</taxon>
        <taxon>Clitellata</taxon>
        <taxon>Hirudinea</taxon>
        <taxon>Rhynchobdellida</taxon>
        <taxon>Glossiphoniidae</taxon>
        <taxon>Helobdella</taxon>
    </lineage>
</organism>
<gene>
    <name evidence="6" type="primary">20208334</name>
    <name evidence="5" type="ORF">HELRODRAFT_182051</name>
</gene>
<dbReference type="RefSeq" id="XP_009030055.1">
    <property type="nucleotide sequence ID" value="XM_009031807.1"/>
</dbReference>
<feature type="region of interest" description="Disordered" evidence="2">
    <location>
        <begin position="288"/>
        <end position="397"/>
    </location>
</feature>
<protein>
    <recommendedName>
        <fullName evidence="8">Tetraspanin</fullName>
    </recommendedName>
</protein>
<keyword evidence="7" id="KW-1185">Reference proteome</keyword>
<evidence type="ECO:0008006" key="8">
    <source>
        <dbReference type="Google" id="ProtNLM"/>
    </source>
</evidence>
<feature type="transmembrane region" description="Helical" evidence="3">
    <location>
        <begin position="159"/>
        <end position="178"/>
    </location>
</feature>
<dbReference type="EMBL" id="KB097694">
    <property type="protein sequence ID" value="ESN91873.1"/>
    <property type="molecule type" value="Genomic_DNA"/>
</dbReference>
<dbReference type="InterPro" id="IPR008952">
    <property type="entry name" value="Tetraspanin_EC2_sf"/>
</dbReference>
<evidence type="ECO:0000313" key="5">
    <source>
        <dbReference type="EMBL" id="ESN91873.1"/>
    </source>
</evidence>
<dbReference type="EMBL" id="AMQM01007952">
    <property type="status" value="NOT_ANNOTATED_CDS"/>
    <property type="molecule type" value="Genomic_DNA"/>
</dbReference>
<feature type="signal peptide" evidence="4">
    <location>
        <begin position="1"/>
        <end position="15"/>
    </location>
</feature>
<dbReference type="CTD" id="20208334"/>
<dbReference type="EnsemblMetazoa" id="HelroT182051">
    <property type="protein sequence ID" value="HelroP182051"/>
    <property type="gene ID" value="HelroG182051"/>
</dbReference>
<feature type="compositionally biased region" description="Basic residues" evidence="2">
    <location>
        <begin position="370"/>
        <end position="380"/>
    </location>
</feature>
<feature type="compositionally biased region" description="Low complexity" evidence="2">
    <location>
        <begin position="290"/>
        <end position="305"/>
    </location>
</feature>
<feature type="compositionally biased region" description="Basic and acidic residues" evidence="2">
    <location>
        <begin position="381"/>
        <end position="390"/>
    </location>
</feature>
<evidence type="ECO:0000313" key="7">
    <source>
        <dbReference type="Proteomes" id="UP000015101"/>
    </source>
</evidence>
<dbReference type="SUPFAM" id="SSF48652">
    <property type="entry name" value="Tetraspanin"/>
    <property type="match status" value="1"/>
</dbReference>
<feature type="coiled-coil region" evidence="1">
    <location>
        <begin position="421"/>
        <end position="478"/>
    </location>
</feature>
<dbReference type="AlphaFoldDB" id="T1FHN5"/>
<evidence type="ECO:0000256" key="1">
    <source>
        <dbReference type="SAM" id="Coils"/>
    </source>
</evidence>
<dbReference type="Proteomes" id="UP000015101">
    <property type="component" value="Unassembled WGS sequence"/>
</dbReference>
<reference evidence="5 7" key="2">
    <citation type="journal article" date="2013" name="Nature">
        <title>Insights into bilaterian evolution from three spiralian genomes.</title>
        <authorList>
            <person name="Simakov O."/>
            <person name="Marletaz F."/>
            <person name="Cho S.J."/>
            <person name="Edsinger-Gonzales E."/>
            <person name="Havlak P."/>
            <person name="Hellsten U."/>
            <person name="Kuo D.H."/>
            <person name="Larsson T."/>
            <person name="Lv J."/>
            <person name="Arendt D."/>
            <person name="Savage R."/>
            <person name="Osoegawa K."/>
            <person name="de Jong P."/>
            <person name="Grimwood J."/>
            <person name="Chapman J.A."/>
            <person name="Shapiro H."/>
            <person name="Aerts A."/>
            <person name="Otillar R.P."/>
            <person name="Terry A.Y."/>
            <person name="Boore J.L."/>
            <person name="Grigoriev I.V."/>
            <person name="Lindberg D.R."/>
            <person name="Seaver E.C."/>
            <person name="Weisblat D.A."/>
            <person name="Putnam N.H."/>
            <person name="Rokhsar D.S."/>
        </authorList>
    </citation>
    <scope>NUCLEOTIDE SEQUENCE</scope>
</reference>
<feature type="chain" id="PRO_5011952288" description="Tetraspanin" evidence="4">
    <location>
        <begin position="16"/>
        <end position="480"/>
    </location>
</feature>
<keyword evidence="3" id="KW-0812">Transmembrane</keyword>
<reference evidence="7" key="1">
    <citation type="submission" date="2012-12" db="EMBL/GenBank/DDBJ databases">
        <authorList>
            <person name="Hellsten U."/>
            <person name="Grimwood J."/>
            <person name="Chapman J.A."/>
            <person name="Shapiro H."/>
            <person name="Aerts A."/>
            <person name="Otillar R.P."/>
            <person name="Terry A.Y."/>
            <person name="Boore J.L."/>
            <person name="Simakov O."/>
            <person name="Marletaz F."/>
            <person name="Cho S.-J."/>
            <person name="Edsinger-Gonzales E."/>
            <person name="Havlak P."/>
            <person name="Kuo D.-H."/>
            <person name="Larsson T."/>
            <person name="Lv J."/>
            <person name="Arendt D."/>
            <person name="Savage R."/>
            <person name="Osoegawa K."/>
            <person name="de Jong P."/>
            <person name="Lindberg D.R."/>
            <person name="Seaver E.C."/>
            <person name="Weisblat D.A."/>
            <person name="Putnam N.H."/>
            <person name="Grigoriev I.V."/>
            <person name="Rokhsar D.S."/>
        </authorList>
    </citation>
    <scope>NUCLEOTIDE SEQUENCE</scope>
</reference>
<dbReference type="OrthoDB" id="10033535at2759"/>
<keyword evidence="4" id="KW-0732">Signal</keyword>
<keyword evidence="3" id="KW-0472">Membrane</keyword>